<sequence>MPEGWYPREDIEGLFTSTHTRLNNPVGNVISGTYQTIDLRAIGRGQWSLVQQQFGYNVHNHTFSPSAPPPDDESYSYFYTEPSAPPETVYSIEGLSSSKGQARHTSKKLKKQSGNTVPKIMAGAKFPQSSHPPYPIYKYKNSEVNTFTILAKTSGAASNSALNEALSNNQGLLADLGKLRIRIDSDSSRYQKEPGWILCFAVDKRDDRVEGQQEKIDWIRAYCDITAHQFKEFANQLGLDATFFKDAEGTCFAHGEKYSVESACVKINDFVSLDQLQPLLLWLIYKNLYSREDATKVFEDYKNALGQQQIPTPDWTNLLNQLSWKEYALEKLDALIKELKSETKGLKGFFLPNQERKEFKIMYLEALHDAVNHADENEPFNDILNSVNDSKKDIKASALKGTFSHRVRDVIKDIQNYASGNWTKDKKAAEPPYPGPAGYKRI</sequence>
<dbReference type="PATRIC" id="fig|454.4.peg.1070"/>
<organism evidence="1 2">
    <name type="scientific">Legionella israelensis</name>
    <dbReference type="NCBI Taxonomy" id="454"/>
    <lineage>
        <taxon>Bacteria</taxon>
        <taxon>Pseudomonadati</taxon>
        <taxon>Pseudomonadota</taxon>
        <taxon>Gammaproteobacteria</taxon>
        <taxon>Legionellales</taxon>
        <taxon>Legionellaceae</taxon>
        <taxon>Legionella</taxon>
    </lineage>
</organism>
<dbReference type="Proteomes" id="UP000054761">
    <property type="component" value="Unassembled WGS sequence"/>
</dbReference>
<evidence type="ECO:0000313" key="2">
    <source>
        <dbReference type="Proteomes" id="UP000054761"/>
    </source>
</evidence>
<comment type="caution">
    <text evidence="1">The sequence shown here is derived from an EMBL/GenBank/DDBJ whole genome shotgun (WGS) entry which is preliminary data.</text>
</comment>
<protein>
    <submittedName>
        <fullName evidence="1">Uncharacterized protein</fullName>
    </submittedName>
</protein>
<accession>A0A0W0W544</accession>
<proteinExistence type="predicted"/>
<dbReference type="EMBL" id="LNYH01000048">
    <property type="protein sequence ID" value="KTD27480.1"/>
    <property type="molecule type" value="Genomic_DNA"/>
</dbReference>
<gene>
    <name evidence="1" type="ORF">Lisr_0997</name>
</gene>
<dbReference type="AlphaFoldDB" id="A0A0W0W544"/>
<evidence type="ECO:0000313" key="1">
    <source>
        <dbReference type="EMBL" id="KTD27480.1"/>
    </source>
</evidence>
<name>A0A0W0W544_9GAMM</name>
<keyword evidence="2" id="KW-1185">Reference proteome</keyword>
<reference evidence="1 2" key="1">
    <citation type="submission" date="2015-11" db="EMBL/GenBank/DDBJ databases">
        <title>Genomic analysis of 38 Legionella species identifies large and diverse effector repertoires.</title>
        <authorList>
            <person name="Burstein D."/>
            <person name="Amaro F."/>
            <person name="Zusman T."/>
            <person name="Lifshitz Z."/>
            <person name="Cohen O."/>
            <person name="Gilbert J.A."/>
            <person name="Pupko T."/>
            <person name="Shuman H.A."/>
            <person name="Segal G."/>
        </authorList>
    </citation>
    <scope>NUCLEOTIDE SEQUENCE [LARGE SCALE GENOMIC DNA]</scope>
    <source>
        <strain evidence="1 2">Bercovier 4</strain>
    </source>
</reference>